<dbReference type="Pfam" id="PF10025">
    <property type="entry name" value="DUF2267"/>
    <property type="match status" value="1"/>
</dbReference>
<comment type="caution">
    <text evidence="1">The sequence shown here is derived from an EMBL/GenBank/DDBJ whole genome shotgun (WGS) entry which is preliminary data.</text>
</comment>
<dbReference type="Proteomes" id="UP000268623">
    <property type="component" value="Unassembled WGS sequence"/>
</dbReference>
<keyword evidence="2" id="KW-1185">Reference proteome</keyword>
<reference evidence="1 2" key="1">
    <citation type="submission" date="2018-08" db="EMBL/GenBank/DDBJ databases">
        <title>Genome sequence of Methylocystis hirsuta CSC1, a methanotroph able to accumulate PHAs.</title>
        <authorList>
            <person name="Bordel S."/>
            <person name="Rodriguez E."/>
            <person name="Gancedo J."/>
            <person name="Munoz R."/>
        </authorList>
    </citation>
    <scope>NUCLEOTIDE SEQUENCE [LARGE SCALE GENOMIC DNA]</scope>
    <source>
        <strain evidence="1 2">CSC1</strain>
    </source>
</reference>
<sequence>MTGIREFDGAIAAADEWIDDLTKRLVWRDREKAYSALIATLHALRDSLPAHDAVFLGDYLTILLRGRYYEGWRLAKYSSFKSRDAFLERIREGVHHDPGIDAEQVARAVLALLAERLPASELEDVKAVTPKALRSLWPT</sequence>
<dbReference type="RefSeq" id="WP_123178024.1">
    <property type="nucleotide sequence ID" value="NZ_QWDD01000004.1"/>
</dbReference>
<dbReference type="OrthoDB" id="20942at2"/>
<dbReference type="AlphaFoldDB" id="A0A3M9XJZ8"/>
<evidence type="ECO:0000313" key="1">
    <source>
        <dbReference type="EMBL" id="RNJ47932.1"/>
    </source>
</evidence>
<name>A0A3M9XJZ8_9HYPH</name>
<dbReference type="InterPro" id="IPR038282">
    <property type="entry name" value="DUF2267_sf"/>
</dbReference>
<protein>
    <submittedName>
        <fullName evidence="1">DUF2267 domain-containing protein</fullName>
    </submittedName>
</protein>
<accession>A0A3M9XJZ8</accession>
<organism evidence="1 2">
    <name type="scientific">Methylocystis hirsuta</name>
    <dbReference type="NCBI Taxonomy" id="369798"/>
    <lineage>
        <taxon>Bacteria</taxon>
        <taxon>Pseudomonadati</taxon>
        <taxon>Pseudomonadota</taxon>
        <taxon>Alphaproteobacteria</taxon>
        <taxon>Hyphomicrobiales</taxon>
        <taxon>Methylocystaceae</taxon>
        <taxon>Methylocystis</taxon>
    </lineage>
</organism>
<proteinExistence type="predicted"/>
<dbReference type="EMBL" id="QWDD01000004">
    <property type="protein sequence ID" value="RNJ47932.1"/>
    <property type="molecule type" value="Genomic_DNA"/>
</dbReference>
<gene>
    <name evidence="1" type="ORF">D1O30_21025</name>
</gene>
<dbReference type="Gene3D" id="1.10.490.110">
    <property type="entry name" value="Uncharacterized conserved protein DUF2267"/>
    <property type="match status" value="1"/>
</dbReference>
<dbReference type="InterPro" id="IPR018727">
    <property type="entry name" value="DUF2267"/>
</dbReference>
<evidence type="ECO:0000313" key="2">
    <source>
        <dbReference type="Proteomes" id="UP000268623"/>
    </source>
</evidence>